<feature type="region of interest" description="Disordered" evidence="4">
    <location>
        <begin position="296"/>
        <end position="316"/>
    </location>
</feature>
<dbReference type="GO" id="GO:0036064">
    <property type="term" value="C:ciliary basal body"/>
    <property type="evidence" value="ECO:0007669"/>
    <property type="project" value="TreeGrafter"/>
</dbReference>
<dbReference type="Pfam" id="PF03133">
    <property type="entry name" value="TTL"/>
    <property type="match status" value="1"/>
</dbReference>
<keyword evidence="2" id="KW-0547">Nucleotide-binding</keyword>
<sequence length="673" mass="75490">MFVAEISNYFSNNVICTASEKPHCKFQLTQWTDLDSSNLLGKVDTEARAWNIFGFDLLLVEPDYRPVLLEVNSSPSLRIDCMRPLVQPSSCKHGLNPAIMHSSKYAAFSRSRVDEQVKTGLLRATLSLIGSRLLFERMSMDSPEKAYAFLNACGYQTPAIPMEPKTAETPVEALEIAKKPPSREELRNFYEPASSSYLDFETANGTTQMRLGFVTTTTGITTTSTNTATTITTSTNTTTTITTSTVGKKYENASDTNMHTPCLLNTESPVPPPNRDNRVKQPTPFAPTFWDCSQSLPRLTQKNSPPELRTVRRHNPDFPSQWMHDRLSQIYDIGRKPRSPKVPSLEVNLEEIVPRSPPCWPPLRKRTLSAVYGRQHVNEKLTASFLDRRRVANCRDSRNLLHCIYSEDNVYFPCPPEGEHTRDTECEIISCRTLSSLENTSLNPGSLAQTFPSFEASKNTDICETAAGGDIVKNEEASSPDNMTSLQVEQTMPSQDQTETKTEHAEVGGIAEPNENQSNAQSYGSLTAEPKTSLTARKRRLPKAATVTDLRLLDKLADIFITILSERRLVEQQIVSGIDHCSAANFPYVIHLDSSGRTLSGHHIHRLDCSLGVEVLTPRMDSSGFRSFVQRCHLRNFGMNIHDLELMYMKHKIFWFRVYESDCVEAESGESLK</sequence>
<dbReference type="EMBL" id="UYRU01042788">
    <property type="protein sequence ID" value="VDK77888.1"/>
    <property type="molecule type" value="Genomic_DNA"/>
</dbReference>
<dbReference type="GO" id="GO:0000226">
    <property type="term" value="P:microtubule cytoskeleton organization"/>
    <property type="evidence" value="ECO:0007669"/>
    <property type="project" value="TreeGrafter"/>
</dbReference>
<dbReference type="AlphaFoldDB" id="A0A3P6UFU1"/>
<evidence type="ECO:0000256" key="2">
    <source>
        <dbReference type="ARBA" id="ARBA00022741"/>
    </source>
</evidence>
<gene>
    <name evidence="5" type="ORF">DILT_LOCUS2897</name>
</gene>
<dbReference type="GO" id="GO:0015631">
    <property type="term" value="F:tubulin binding"/>
    <property type="evidence" value="ECO:0007669"/>
    <property type="project" value="TreeGrafter"/>
</dbReference>
<evidence type="ECO:0000256" key="3">
    <source>
        <dbReference type="ARBA" id="ARBA00022840"/>
    </source>
</evidence>
<accession>A0A3P6UFU1</accession>
<dbReference type="Gene3D" id="3.30.470.20">
    <property type="entry name" value="ATP-grasp fold, B domain"/>
    <property type="match status" value="1"/>
</dbReference>
<dbReference type="GO" id="GO:0070740">
    <property type="term" value="F:tubulin-glutamic acid ligase activity"/>
    <property type="evidence" value="ECO:0007669"/>
    <property type="project" value="TreeGrafter"/>
</dbReference>
<dbReference type="GO" id="GO:0005524">
    <property type="term" value="F:ATP binding"/>
    <property type="evidence" value="ECO:0007669"/>
    <property type="project" value="UniProtKB-KW"/>
</dbReference>
<keyword evidence="6" id="KW-1185">Reference proteome</keyword>
<proteinExistence type="predicted"/>
<keyword evidence="3" id="KW-0067">ATP-binding</keyword>
<name>A0A3P6UFU1_DIBLA</name>
<protein>
    <submittedName>
        <fullName evidence="5">Uncharacterized protein</fullName>
    </submittedName>
</protein>
<dbReference type="InterPro" id="IPR004344">
    <property type="entry name" value="TTL/TTLL_fam"/>
</dbReference>
<feature type="region of interest" description="Disordered" evidence="4">
    <location>
        <begin position="474"/>
        <end position="537"/>
    </location>
</feature>
<dbReference type="PANTHER" id="PTHR12241:SF154">
    <property type="entry name" value="TUBULIN POLYGLUTAMYLASE TTLL11"/>
    <property type="match status" value="1"/>
</dbReference>
<organism evidence="5 6">
    <name type="scientific">Dibothriocephalus latus</name>
    <name type="common">Fish tapeworm</name>
    <name type="synonym">Diphyllobothrium latum</name>
    <dbReference type="NCBI Taxonomy" id="60516"/>
    <lineage>
        <taxon>Eukaryota</taxon>
        <taxon>Metazoa</taxon>
        <taxon>Spiralia</taxon>
        <taxon>Lophotrochozoa</taxon>
        <taxon>Platyhelminthes</taxon>
        <taxon>Cestoda</taxon>
        <taxon>Eucestoda</taxon>
        <taxon>Diphyllobothriidea</taxon>
        <taxon>Diphyllobothriidae</taxon>
        <taxon>Dibothriocephalus</taxon>
    </lineage>
</organism>
<dbReference type="PANTHER" id="PTHR12241">
    <property type="entry name" value="TUBULIN POLYGLUTAMYLASE"/>
    <property type="match status" value="1"/>
</dbReference>
<reference evidence="5 6" key="1">
    <citation type="submission" date="2018-11" db="EMBL/GenBank/DDBJ databases">
        <authorList>
            <consortium name="Pathogen Informatics"/>
        </authorList>
    </citation>
    <scope>NUCLEOTIDE SEQUENCE [LARGE SCALE GENOMIC DNA]</scope>
</reference>
<evidence type="ECO:0000256" key="4">
    <source>
        <dbReference type="SAM" id="MobiDB-lite"/>
    </source>
</evidence>
<evidence type="ECO:0000256" key="1">
    <source>
        <dbReference type="ARBA" id="ARBA00022598"/>
    </source>
</evidence>
<feature type="compositionally biased region" description="Polar residues" evidence="4">
    <location>
        <begin position="477"/>
        <end position="497"/>
    </location>
</feature>
<evidence type="ECO:0000313" key="6">
    <source>
        <dbReference type="Proteomes" id="UP000281553"/>
    </source>
</evidence>
<keyword evidence="1" id="KW-0436">Ligase</keyword>
<dbReference type="OrthoDB" id="6229338at2759"/>
<evidence type="ECO:0000313" key="5">
    <source>
        <dbReference type="EMBL" id="VDK77888.1"/>
    </source>
</evidence>
<feature type="compositionally biased region" description="Polar residues" evidence="4">
    <location>
        <begin position="514"/>
        <end position="535"/>
    </location>
</feature>
<dbReference type="Proteomes" id="UP000281553">
    <property type="component" value="Unassembled WGS sequence"/>
</dbReference>